<keyword evidence="3" id="KW-0540">Nuclease</keyword>
<dbReference type="PANTHER" id="PTHR41694">
    <property type="entry name" value="ENDOGENOUS RETROVIRUS GROUP K MEMBER POL PROTEIN"/>
    <property type="match status" value="1"/>
</dbReference>
<dbReference type="GO" id="GO:0008270">
    <property type="term" value="F:zinc ion binding"/>
    <property type="evidence" value="ECO:0007669"/>
    <property type="project" value="UniProtKB-KW"/>
</dbReference>
<evidence type="ECO:0000256" key="7">
    <source>
        <dbReference type="ARBA" id="ARBA00022918"/>
    </source>
</evidence>
<feature type="non-terminal residue" evidence="10">
    <location>
        <position position="1"/>
    </location>
</feature>
<dbReference type="InterPro" id="IPR012337">
    <property type="entry name" value="RNaseH-like_sf"/>
</dbReference>
<keyword evidence="11" id="KW-1185">Reference proteome</keyword>
<evidence type="ECO:0000313" key="11">
    <source>
        <dbReference type="Proteomes" id="UP000557426"/>
    </source>
</evidence>
<dbReference type="AlphaFoldDB" id="A0A7L3F435"/>
<keyword evidence="8" id="KW-0863">Zinc-finger</keyword>
<keyword evidence="8" id="KW-0862">Zinc</keyword>
<name>A0A7L3F435_9GRUI</name>
<keyword evidence="6" id="KW-0378">Hydrolase</keyword>
<evidence type="ECO:0000256" key="5">
    <source>
        <dbReference type="ARBA" id="ARBA00022759"/>
    </source>
</evidence>
<evidence type="ECO:0000256" key="2">
    <source>
        <dbReference type="ARBA" id="ARBA00022695"/>
    </source>
</evidence>
<evidence type="ECO:0000256" key="8">
    <source>
        <dbReference type="PROSITE-ProRule" id="PRU00450"/>
    </source>
</evidence>
<dbReference type="Gene3D" id="1.10.10.200">
    <property type="match status" value="1"/>
</dbReference>
<comment type="caution">
    <text evidence="10">The sequence shown here is derived from an EMBL/GenBank/DDBJ whole genome shotgun (WGS) entry which is preliminary data.</text>
</comment>
<dbReference type="InterPro" id="IPR003308">
    <property type="entry name" value="Integrase_Zn-bd_dom_N"/>
</dbReference>
<evidence type="ECO:0000256" key="3">
    <source>
        <dbReference type="ARBA" id="ARBA00022722"/>
    </source>
</evidence>
<keyword evidence="1" id="KW-0808">Transferase</keyword>
<evidence type="ECO:0000259" key="9">
    <source>
        <dbReference type="PROSITE" id="PS50876"/>
    </source>
</evidence>
<evidence type="ECO:0000256" key="6">
    <source>
        <dbReference type="ARBA" id="ARBA00022801"/>
    </source>
</evidence>
<reference evidence="10 11" key="1">
    <citation type="submission" date="2019-09" db="EMBL/GenBank/DDBJ databases">
        <title>Bird 10,000 Genomes (B10K) Project - Family phase.</title>
        <authorList>
            <person name="Zhang G."/>
        </authorList>
    </citation>
    <scope>NUCLEOTIDE SEQUENCE [LARGE SCALE GENOMIC DNA]</scope>
    <source>
        <strain evidence="10">B10K-DU-011-47</strain>
        <tissue evidence="10">Mixed tissue sample</tissue>
    </source>
</reference>
<dbReference type="PROSITE" id="PS50876">
    <property type="entry name" value="ZF_INTEGRASE"/>
    <property type="match status" value="1"/>
</dbReference>
<dbReference type="EMBL" id="VZTU01006804">
    <property type="protein sequence ID" value="NXT75636.1"/>
    <property type="molecule type" value="Genomic_DNA"/>
</dbReference>
<dbReference type="Proteomes" id="UP000557426">
    <property type="component" value="Unassembled WGS sequence"/>
</dbReference>
<dbReference type="Pfam" id="PF02022">
    <property type="entry name" value="Integrase_Zn"/>
    <property type="match status" value="1"/>
</dbReference>
<dbReference type="GO" id="GO:0004519">
    <property type="term" value="F:endonuclease activity"/>
    <property type="evidence" value="ECO:0007669"/>
    <property type="project" value="UniProtKB-KW"/>
</dbReference>
<dbReference type="SUPFAM" id="SSF46919">
    <property type="entry name" value="N-terminal Zn binding domain of HIV integrase"/>
    <property type="match status" value="1"/>
</dbReference>
<keyword evidence="2" id="KW-0548">Nucleotidyltransferase</keyword>
<evidence type="ECO:0000256" key="1">
    <source>
        <dbReference type="ARBA" id="ARBA00022679"/>
    </source>
</evidence>
<evidence type="ECO:0000256" key="4">
    <source>
        <dbReference type="ARBA" id="ARBA00022723"/>
    </source>
</evidence>
<keyword evidence="4" id="KW-0479">Metal-binding</keyword>
<gene>
    <name evidence="10" type="primary">Ervk8_1</name>
    <name evidence="10" type="ORF">ZAPATR_R14797</name>
</gene>
<protein>
    <submittedName>
        <fullName evidence="10">POK8 protein</fullName>
    </submittedName>
</protein>
<dbReference type="Gene3D" id="3.30.420.10">
    <property type="entry name" value="Ribonuclease H-like superfamily/Ribonuclease H"/>
    <property type="match status" value="1"/>
</dbReference>
<feature type="domain" description="Integrase-type" evidence="9">
    <location>
        <begin position="20"/>
        <end position="61"/>
    </location>
</feature>
<dbReference type="SUPFAM" id="SSF53098">
    <property type="entry name" value="Ribonuclease H-like"/>
    <property type="match status" value="1"/>
</dbReference>
<dbReference type="GO" id="GO:0016787">
    <property type="term" value="F:hydrolase activity"/>
    <property type="evidence" value="ECO:0007669"/>
    <property type="project" value="UniProtKB-KW"/>
</dbReference>
<evidence type="ECO:0000313" key="10">
    <source>
        <dbReference type="EMBL" id="NXT75636.1"/>
    </source>
</evidence>
<dbReference type="InterPro" id="IPR017856">
    <property type="entry name" value="Integrase-like_N"/>
</dbReference>
<dbReference type="PANTHER" id="PTHR41694:SF3">
    <property type="entry name" value="RNA-DIRECTED DNA POLYMERASE-RELATED"/>
    <property type="match status" value="1"/>
</dbReference>
<feature type="non-terminal residue" evidence="10">
    <location>
        <position position="114"/>
    </location>
</feature>
<sequence length="114" mass="12712">LFEGNKIIDKLVAPTMVVPQVYKQASLSHAFFHQSAKSLAKQFNLSLNQARTIISTCSACSPIPATLELGINSRGLKALELWQTDITFVKAFRNMQYVHVSVDTFSHMIWATAQ</sequence>
<dbReference type="GO" id="GO:0003964">
    <property type="term" value="F:RNA-directed DNA polymerase activity"/>
    <property type="evidence" value="ECO:0007669"/>
    <property type="project" value="UniProtKB-KW"/>
</dbReference>
<keyword evidence="5" id="KW-0255">Endonuclease</keyword>
<dbReference type="InterPro" id="IPR036397">
    <property type="entry name" value="RNaseH_sf"/>
</dbReference>
<accession>A0A7L3F435</accession>
<proteinExistence type="predicted"/>
<organism evidence="10 11">
    <name type="scientific">Zapornia atra</name>
    <name type="common">Henderson crake</name>
    <dbReference type="NCBI Taxonomy" id="2585822"/>
    <lineage>
        <taxon>Eukaryota</taxon>
        <taxon>Metazoa</taxon>
        <taxon>Chordata</taxon>
        <taxon>Craniata</taxon>
        <taxon>Vertebrata</taxon>
        <taxon>Euteleostomi</taxon>
        <taxon>Archelosauria</taxon>
        <taxon>Archosauria</taxon>
        <taxon>Dinosauria</taxon>
        <taxon>Saurischia</taxon>
        <taxon>Theropoda</taxon>
        <taxon>Coelurosauria</taxon>
        <taxon>Aves</taxon>
        <taxon>Neognathae</taxon>
        <taxon>Neoaves</taxon>
        <taxon>Gruiformes</taxon>
        <taxon>Rallidae</taxon>
        <taxon>Zapornia</taxon>
    </lineage>
</organism>
<keyword evidence="7" id="KW-0695">RNA-directed DNA polymerase</keyword>
<dbReference type="GO" id="GO:0035613">
    <property type="term" value="F:RNA stem-loop binding"/>
    <property type="evidence" value="ECO:0007669"/>
    <property type="project" value="TreeGrafter"/>
</dbReference>